<dbReference type="PROSITE" id="PS50157">
    <property type="entry name" value="ZINC_FINGER_C2H2_2"/>
    <property type="match status" value="4"/>
</dbReference>
<feature type="region of interest" description="Disordered" evidence="11">
    <location>
        <begin position="351"/>
        <end position="392"/>
    </location>
</feature>
<dbReference type="OrthoDB" id="10264072at2759"/>
<accession>A0A1I8QC10</accession>
<dbReference type="Pfam" id="PF00096">
    <property type="entry name" value="zf-C2H2"/>
    <property type="match status" value="3"/>
</dbReference>
<comment type="subcellular location">
    <subcellularLocation>
        <location evidence="1">Nucleus</location>
    </subcellularLocation>
</comment>
<feature type="domain" description="C2H2-type" evidence="12">
    <location>
        <begin position="542"/>
        <end position="571"/>
    </location>
</feature>
<feature type="compositionally biased region" description="Polar residues" evidence="11">
    <location>
        <begin position="376"/>
        <end position="390"/>
    </location>
</feature>
<dbReference type="EnsemblMetazoa" id="SCAU015773-RA">
    <property type="protein sequence ID" value="SCAU015773-PA"/>
    <property type="gene ID" value="SCAU015773"/>
</dbReference>
<dbReference type="KEGG" id="scac:106085375"/>
<dbReference type="GO" id="GO:0000981">
    <property type="term" value="F:DNA-binding transcription factor activity, RNA polymerase II-specific"/>
    <property type="evidence" value="ECO:0007669"/>
    <property type="project" value="TreeGrafter"/>
</dbReference>
<evidence type="ECO:0000256" key="8">
    <source>
        <dbReference type="ARBA" id="ARBA00023163"/>
    </source>
</evidence>
<feature type="domain" description="C2H2-type" evidence="12">
    <location>
        <begin position="514"/>
        <end position="541"/>
    </location>
</feature>
<dbReference type="PROSITE" id="PS00028">
    <property type="entry name" value="ZINC_FINGER_C2H2_1"/>
    <property type="match status" value="4"/>
</dbReference>
<keyword evidence="3" id="KW-0677">Repeat</keyword>
<keyword evidence="9" id="KW-0539">Nucleus</keyword>
<protein>
    <recommendedName>
        <fullName evidence="12">C2H2-type domain-containing protein</fullName>
    </recommendedName>
</protein>
<dbReference type="Proteomes" id="UP000095300">
    <property type="component" value="Unassembled WGS sequence"/>
</dbReference>
<keyword evidence="5" id="KW-0862">Zinc</keyword>
<feature type="region of interest" description="Disordered" evidence="11">
    <location>
        <begin position="434"/>
        <end position="473"/>
    </location>
</feature>
<dbReference type="FunFam" id="3.30.160.60:FF:000163">
    <property type="entry name" value="transcriptional repressor protein YY1"/>
    <property type="match status" value="1"/>
</dbReference>
<evidence type="ECO:0000256" key="1">
    <source>
        <dbReference type="ARBA" id="ARBA00004123"/>
    </source>
</evidence>
<dbReference type="SMART" id="SM00355">
    <property type="entry name" value="ZnF_C2H2"/>
    <property type="match status" value="4"/>
</dbReference>
<evidence type="ECO:0000256" key="2">
    <source>
        <dbReference type="ARBA" id="ARBA00022723"/>
    </source>
</evidence>
<dbReference type="GO" id="GO:0008270">
    <property type="term" value="F:zinc ion binding"/>
    <property type="evidence" value="ECO:0007669"/>
    <property type="project" value="UniProtKB-KW"/>
</dbReference>
<keyword evidence="6" id="KW-0805">Transcription regulation</keyword>
<evidence type="ECO:0000259" key="12">
    <source>
        <dbReference type="PROSITE" id="PS50157"/>
    </source>
</evidence>
<feature type="domain" description="C2H2-type" evidence="12">
    <location>
        <begin position="572"/>
        <end position="601"/>
    </location>
</feature>
<evidence type="ECO:0000256" key="7">
    <source>
        <dbReference type="ARBA" id="ARBA00023125"/>
    </source>
</evidence>
<dbReference type="FunFam" id="3.30.160.60:FF:000104">
    <property type="entry name" value="Transcriptional repressor protein YY1"/>
    <property type="match status" value="1"/>
</dbReference>
<sequence length="643" mass="71210">MNIHNFALGSGSSAPIVNNLSLASAAVPVTHSATTSPLYFTHILPPSTTIIEQPYTSDLEEPIANCGPVGESFLIEEIIDERDEEGNIVVDPGEFFISGDNIQYYAVPEPLPPQMIMQPSAADALQAYAESVNVSESVMLPTNSPQVLDQYVAAQLNLGASQFGMPAAIIPSHIKMEQPDNSDLSKVVKQEVPERNHMLCSRERKEKLLHNNRNKKPQAAKRWKQTKVPIRITQDEFNVTLWSALNSEDEDDQAMDNDEQPDQIVTKIHDNSMDSTETRSNSIEDVDATSRVNRMLLEESSMMHVNDGLSPAEYVIVPDPFTGDIVEEEVQTASAVEDIKCEETSLQNSEYQLSLVPPSPPHPQELLQPKEEKRQQQASSSSRNTQQIVPSQLMGIKQINSLGEPTVKLKNPMTSNKHNKKSVAQSINATAMNSSGVTSIAPSSSPPPLQSNNQLPHQLSVAPASTQPSSIVSTTTTASGTVTIFRCTYRDCNKEFRNHSAMRKHSATHGPRGHVCAECGKSFVESSKLKRHQLVHTGEKPFECTFEGCGKRFSLDFNLRTHVRIHTGDRPYHCPIEGCHKCFAQSTNLKSHMLTHSKPKRKWPRPVSNKPLIARYGRLELGEDPNLVYLETNEQYGPILDNS</sequence>
<dbReference type="GO" id="GO:0000785">
    <property type="term" value="C:chromatin"/>
    <property type="evidence" value="ECO:0007669"/>
    <property type="project" value="TreeGrafter"/>
</dbReference>
<dbReference type="PANTHER" id="PTHR14003">
    <property type="entry name" value="TRANSCRIPTIONAL REPRESSOR PROTEIN YY"/>
    <property type="match status" value="1"/>
</dbReference>
<keyword evidence="14" id="KW-1185">Reference proteome</keyword>
<dbReference type="Gene3D" id="3.30.160.60">
    <property type="entry name" value="Classic Zinc Finger"/>
    <property type="match status" value="4"/>
</dbReference>
<dbReference type="GO" id="GO:0031519">
    <property type="term" value="C:PcG protein complex"/>
    <property type="evidence" value="ECO:0007669"/>
    <property type="project" value="TreeGrafter"/>
</dbReference>
<reference evidence="13" key="1">
    <citation type="submission" date="2020-05" db="UniProtKB">
        <authorList>
            <consortium name="EnsemblMetazoa"/>
        </authorList>
    </citation>
    <scope>IDENTIFICATION</scope>
    <source>
        <strain evidence="13">USDA</strain>
    </source>
</reference>
<dbReference type="FunFam" id="3.30.160.60:FF:000109">
    <property type="entry name" value="Transcriptional repressor protein YY1"/>
    <property type="match status" value="1"/>
</dbReference>
<evidence type="ECO:0000256" key="10">
    <source>
        <dbReference type="PROSITE-ProRule" id="PRU00042"/>
    </source>
</evidence>
<evidence type="ECO:0000256" key="11">
    <source>
        <dbReference type="SAM" id="MobiDB-lite"/>
    </source>
</evidence>
<dbReference type="AlphaFoldDB" id="A0A1I8QC10"/>
<keyword evidence="7" id="KW-0238">DNA-binding</keyword>
<evidence type="ECO:0000256" key="6">
    <source>
        <dbReference type="ARBA" id="ARBA00023015"/>
    </source>
</evidence>
<evidence type="ECO:0000313" key="14">
    <source>
        <dbReference type="Proteomes" id="UP000095300"/>
    </source>
</evidence>
<dbReference type="GO" id="GO:0005667">
    <property type="term" value="C:transcription regulator complex"/>
    <property type="evidence" value="ECO:0007669"/>
    <property type="project" value="TreeGrafter"/>
</dbReference>
<keyword evidence="4 10" id="KW-0863">Zinc-finger</keyword>
<proteinExistence type="predicted"/>
<gene>
    <name evidence="13" type="primary">106085375</name>
</gene>
<keyword evidence="2" id="KW-0479">Metal-binding</keyword>
<dbReference type="VEuPathDB" id="VectorBase:SCAU015773"/>
<dbReference type="STRING" id="35570.A0A1I8QC10"/>
<evidence type="ECO:0000256" key="5">
    <source>
        <dbReference type="ARBA" id="ARBA00022833"/>
    </source>
</evidence>
<feature type="compositionally biased region" description="Low complexity" evidence="11">
    <location>
        <begin position="450"/>
        <end position="460"/>
    </location>
</feature>
<dbReference type="InterPro" id="IPR013087">
    <property type="entry name" value="Znf_C2H2_type"/>
</dbReference>
<name>A0A1I8QC10_STOCA</name>
<dbReference type="SUPFAM" id="SSF57667">
    <property type="entry name" value="beta-beta-alpha zinc fingers"/>
    <property type="match status" value="3"/>
</dbReference>
<evidence type="ECO:0000313" key="13">
    <source>
        <dbReference type="EnsemblMetazoa" id="SCAU015773-PA"/>
    </source>
</evidence>
<organism evidence="13 14">
    <name type="scientific">Stomoxys calcitrans</name>
    <name type="common">Stable fly</name>
    <name type="synonym">Conops calcitrans</name>
    <dbReference type="NCBI Taxonomy" id="35570"/>
    <lineage>
        <taxon>Eukaryota</taxon>
        <taxon>Metazoa</taxon>
        <taxon>Ecdysozoa</taxon>
        <taxon>Arthropoda</taxon>
        <taxon>Hexapoda</taxon>
        <taxon>Insecta</taxon>
        <taxon>Pterygota</taxon>
        <taxon>Neoptera</taxon>
        <taxon>Endopterygota</taxon>
        <taxon>Diptera</taxon>
        <taxon>Brachycera</taxon>
        <taxon>Muscomorpha</taxon>
        <taxon>Muscoidea</taxon>
        <taxon>Muscidae</taxon>
        <taxon>Stomoxys</taxon>
    </lineage>
</organism>
<evidence type="ECO:0000256" key="9">
    <source>
        <dbReference type="ARBA" id="ARBA00023242"/>
    </source>
</evidence>
<dbReference type="GO" id="GO:0000978">
    <property type="term" value="F:RNA polymerase II cis-regulatory region sequence-specific DNA binding"/>
    <property type="evidence" value="ECO:0007669"/>
    <property type="project" value="TreeGrafter"/>
</dbReference>
<dbReference type="PANTHER" id="PTHR14003:SF19">
    <property type="entry name" value="YY2 TRANSCRIPTION FACTOR"/>
    <property type="match status" value="1"/>
</dbReference>
<evidence type="ECO:0000256" key="4">
    <source>
        <dbReference type="ARBA" id="ARBA00022771"/>
    </source>
</evidence>
<feature type="domain" description="C2H2-type" evidence="12">
    <location>
        <begin position="485"/>
        <end position="509"/>
    </location>
</feature>
<keyword evidence="8" id="KW-0804">Transcription</keyword>
<evidence type="ECO:0000256" key="3">
    <source>
        <dbReference type="ARBA" id="ARBA00022737"/>
    </source>
</evidence>
<dbReference type="InterPro" id="IPR036236">
    <property type="entry name" value="Znf_C2H2_sf"/>
</dbReference>